<dbReference type="Gene3D" id="3.20.20.220">
    <property type="match status" value="1"/>
</dbReference>
<keyword evidence="4" id="KW-0285">Flavoprotein</keyword>
<comment type="caution">
    <text evidence="7">The sequence shown here is derived from an EMBL/GenBank/DDBJ whole genome shotgun (WGS) entry which is preliminary data.</text>
</comment>
<dbReference type="GO" id="GO:0004489">
    <property type="term" value="F:methylenetetrahydrofolate reductase [NAD(P)H] activity"/>
    <property type="evidence" value="ECO:0007669"/>
    <property type="project" value="InterPro"/>
</dbReference>
<evidence type="ECO:0000256" key="2">
    <source>
        <dbReference type="ARBA" id="ARBA00004777"/>
    </source>
</evidence>
<dbReference type="AlphaFoldDB" id="A0A0F9QDK9"/>
<evidence type="ECO:0000256" key="6">
    <source>
        <dbReference type="ARBA" id="ARBA00023002"/>
    </source>
</evidence>
<dbReference type="EMBL" id="LAZR01001691">
    <property type="protein sequence ID" value="KKN40654.1"/>
    <property type="molecule type" value="Genomic_DNA"/>
</dbReference>
<sequence>MNFFDALRTKRFLITADVVPPKGVNISKMLSRIDSLVSKVDAMNVVDLPGSVMRVSPLPIALLLKERGLEPILQMTCRDRNRLALQADLLGAYILGITNILALTGDEIDLSDDPGVKPVFDLDSIELLKAARKLEKGHDLGGNPLRGSPKFCIGAVVDPGADPVEPEIEKMQRKVEAGAEFFQTQPIFDIKVFAEFLEKAGKAEAPILGGVLL</sequence>
<accession>A0A0F9QDK9</accession>
<dbReference type="GO" id="GO:0071949">
    <property type="term" value="F:FAD binding"/>
    <property type="evidence" value="ECO:0007669"/>
    <property type="project" value="TreeGrafter"/>
</dbReference>
<comment type="similarity">
    <text evidence="3">Belongs to the methylenetetrahydrofolate reductase family.</text>
</comment>
<dbReference type="SUPFAM" id="SSF51730">
    <property type="entry name" value="FAD-linked oxidoreductase"/>
    <property type="match status" value="1"/>
</dbReference>
<dbReference type="UniPathway" id="UPA00193"/>
<comment type="pathway">
    <text evidence="2">One-carbon metabolism; tetrahydrofolate interconversion.</text>
</comment>
<dbReference type="Pfam" id="PF02219">
    <property type="entry name" value="MTHFR"/>
    <property type="match status" value="1"/>
</dbReference>
<gene>
    <name evidence="7" type="ORF">LCGC14_0731110</name>
</gene>
<protein>
    <submittedName>
        <fullName evidence="7">Uncharacterized protein</fullName>
    </submittedName>
</protein>
<dbReference type="InterPro" id="IPR029041">
    <property type="entry name" value="FAD-linked_oxidoreductase-like"/>
</dbReference>
<dbReference type="GO" id="GO:0009086">
    <property type="term" value="P:methionine biosynthetic process"/>
    <property type="evidence" value="ECO:0007669"/>
    <property type="project" value="TreeGrafter"/>
</dbReference>
<evidence type="ECO:0000256" key="3">
    <source>
        <dbReference type="ARBA" id="ARBA00006743"/>
    </source>
</evidence>
<evidence type="ECO:0000313" key="7">
    <source>
        <dbReference type="EMBL" id="KKN40654.1"/>
    </source>
</evidence>
<dbReference type="CDD" id="cd00537">
    <property type="entry name" value="MTHFR"/>
    <property type="match status" value="1"/>
</dbReference>
<dbReference type="GO" id="GO:0005829">
    <property type="term" value="C:cytosol"/>
    <property type="evidence" value="ECO:0007669"/>
    <property type="project" value="TreeGrafter"/>
</dbReference>
<proteinExistence type="inferred from homology"/>
<dbReference type="PANTHER" id="PTHR45754">
    <property type="entry name" value="METHYLENETETRAHYDROFOLATE REDUCTASE"/>
    <property type="match status" value="1"/>
</dbReference>
<evidence type="ECO:0000256" key="5">
    <source>
        <dbReference type="ARBA" id="ARBA00022827"/>
    </source>
</evidence>
<keyword evidence="6" id="KW-0560">Oxidoreductase</keyword>
<dbReference type="PANTHER" id="PTHR45754:SF3">
    <property type="entry name" value="METHYLENETETRAHYDROFOLATE REDUCTASE (NADPH)"/>
    <property type="match status" value="1"/>
</dbReference>
<organism evidence="7">
    <name type="scientific">marine sediment metagenome</name>
    <dbReference type="NCBI Taxonomy" id="412755"/>
    <lineage>
        <taxon>unclassified sequences</taxon>
        <taxon>metagenomes</taxon>
        <taxon>ecological metagenomes</taxon>
    </lineage>
</organism>
<evidence type="ECO:0000256" key="4">
    <source>
        <dbReference type="ARBA" id="ARBA00022630"/>
    </source>
</evidence>
<evidence type="ECO:0000256" key="1">
    <source>
        <dbReference type="ARBA" id="ARBA00001974"/>
    </source>
</evidence>
<comment type="cofactor">
    <cofactor evidence="1">
        <name>FAD</name>
        <dbReference type="ChEBI" id="CHEBI:57692"/>
    </cofactor>
</comment>
<dbReference type="InterPro" id="IPR003171">
    <property type="entry name" value="Mehydrof_redctse-like"/>
</dbReference>
<name>A0A0F9QDK9_9ZZZZ</name>
<dbReference type="GO" id="GO:0035999">
    <property type="term" value="P:tetrahydrofolate interconversion"/>
    <property type="evidence" value="ECO:0007669"/>
    <property type="project" value="UniProtKB-UniPathway"/>
</dbReference>
<keyword evidence="5" id="KW-0274">FAD</keyword>
<reference evidence="7" key="1">
    <citation type="journal article" date="2015" name="Nature">
        <title>Complex archaea that bridge the gap between prokaryotes and eukaryotes.</title>
        <authorList>
            <person name="Spang A."/>
            <person name="Saw J.H."/>
            <person name="Jorgensen S.L."/>
            <person name="Zaremba-Niedzwiedzka K."/>
            <person name="Martijn J."/>
            <person name="Lind A.E."/>
            <person name="van Eijk R."/>
            <person name="Schleper C."/>
            <person name="Guy L."/>
            <person name="Ettema T.J."/>
        </authorList>
    </citation>
    <scope>NUCLEOTIDE SEQUENCE</scope>
</reference>